<feature type="transmembrane region" description="Helical" evidence="6">
    <location>
        <begin position="404"/>
        <end position="424"/>
    </location>
</feature>
<feature type="region of interest" description="Disordered" evidence="5">
    <location>
        <begin position="1"/>
        <end position="36"/>
    </location>
</feature>
<organism evidence="8 9">
    <name type="scientific">Favolaschia claudopus</name>
    <dbReference type="NCBI Taxonomy" id="2862362"/>
    <lineage>
        <taxon>Eukaryota</taxon>
        <taxon>Fungi</taxon>
        <taxon>Dikarya</taxon>
        <taxon>Basidiomycota</taxon>
        <taxon>Agaricomycotina</taxon>
        <taxon>Agaricomycetes</taxon>
        <taxon>Agaricomycetidae</taxon>
        <taxon>Agaricales</taxon>
        <taxon>Marasmiineae</taxon>
        <taxon>Mycenaceae</taxon>
        <taxon>Favolaschia</taxon>
    </lineage>
</organism>
<dbReference type="Proteomes" id="UP001362999">
    <property type="component" value="Unassembled WGS sequence"/>
</dbReference>
<dbReference type="Gene3D" id="1.20.1250.20">
    <property type="entry name" value="MFS general substrate transporter like domains"/>
    <property type="match status" value="2"/>
</dbReference>
<feature type="transmembrane region" description="Helical" evidence="6">
    <location>
        <begin position="307"/>
        <end position="328"/>
    </location>
</feature>
<gene>
    <name evidence="8" type="ORF">R3P38DRAFT_9447</name>
</gene>
<evidence type="ECO:0000256" key="2">
    <source>
        <dbReference type="ARBA" id="ARBA00022692"/>
    </source>
</evidence>
<dbReference type="PANTHER" id="PTHR23501">
    <property type="entry name" value="MAJOR FACILITATOR SUPERFAMILY"/>
    <property type="match status" value="1"/>
</dbReference>
<evidence type="ECO:0000313" key="8">
    <source>
        <dbReference type="EMBL" id="KAK7063703.1"/>
    </source>
</evidence>
<feature type="transmembrane region" description="Helical" evidence="6">
    <location>
        <begin position="203"/>
        <end position="223"/>
    </location>
</feature>
<dbReference type="PANTHER" id="PTHR23501:SF102">
    <property type="entry name" value="DRUG TRANSPORTER, PUTATIVE (AFU_ORTHOLOGUE AFUA_3G08530)-RELATED"/>
    <property type="match status" value="1"/>
</dbReference>
<feature type="transmembrane region" description="Helical" evidence="6">
    <location>
        <begin position="270"/>
        <end position="287"/>
    </location>
</feature>
<feature type="transmembrane region" description="Helical" evidence="6">
    <location>
        <begin position="168"/>
        <end position="191"/>
    </location>
</feature>
<feature type="transmembrane region" description="Helical" evidence="6">
    <location>
        <begin position="374"/>
        <end position="392"/>
    </location>
</feature>
<dbReference type="GO" id="GO:0022857">
    <property type="term" value="F:transmembrane transporter activity"/>
    <property type="evidence" value="ECO:0007669"/>
    <property type="project" value="InterPro"/>
</dbReference>
<feature type="compositionally biased region" description="Polar residues" evidence="5">
    <location>
        <begin position="20"/>
        <end position="32"/>
    </location>
</feature>
<sequence length="563" mass="60360">MAASFPTTSNEDIRDADAETLTQDISPTSTSQESREPKSRAFYLSFMAIMVTIFLSALDLTAVGTALPTIAEALNDTKGDYTWVGSAYALSSTIFIPLSGSLADAFGRRPIMLMTIAFFAIGSALTGAAQDMPMIIASRAIQGIGGGAIINVSEILVADLVPLAERGLYQGLIGLIWSLASCIGPPVGGALANKGHKAWRWLFFLNLPICGVAFLLVLFFLSVKTPPGTTRDKLAQVDWFGNIIVMFGSGLAIIGLTWGGIRYPWQSAEVLAPLIIGLLLLVVFAIYEAKVPARPTIPSDVLANRTTLSSILATAIHGITSISIIYYLPVFFQACFGASPLRSSVDLLPTALVTAPFAFFAGVAINILKRYREVNFTGWTILIVGFGLLSTLKEDSSVAKWAGYQVVGAVGIGILFSSPVFPLLAPLPPNRAAAGLALFSFTRSFFQTWGITISSTILQNMLQKKLPAEFVSRFPPGFEIAYAAIPVIKQLEEPLKKQVQAAFADSMAVIWQVMIGITGLGLLFSLLMAEVPMGTTVDDKYTLKETDDRLQADAEKQLSSSSQ</sequence>
<keyword evidence="4 6" id="KW-0472">Membrane</keyword>
<dbReference type="InterPro" id="IPR020846">
    <property type="entry name" value="MFS_dom"/>
</dbReference>
<reference evidence="8 9" key="1">
    <citation type="journal article" date="2024" name="J Genomics">
        <title>Draft genome sequencing and assembly of Favolaschia claudopus CIRM-BRFM 2984 isolated from oak limbs.</title>
        <authorList>
            <person name="Navarro D."/>
            <person name="Drula E."/>
            <person name="Chaduli D."/>
            <person name="Cazenave R."/>
            <person name="Ahrendt S."/>
            <person name="Wang J."/>
            <person name="Lipzen A."/>
            <person name="Daum C."/>
            <person name="Barry K."/>
            <person name="Grigoriev I.V."/>
            <person name="Favel A."/>
            <person name="Rosso M.N."/>
            <person name="Martin F."/>
        </authorList>
    </citation>
    <scope>NUCLEOTIDE SEQUENCE [LARGE SCALE GENOMIC DNA]</scope>
    <source>
        <strain evidence="8 9">CIRM-BRFM 2984</strain>
    </source>
</reference>
<feature type="transmembrane region" description="Helical" evidence="6">
    <location>
        <begin position="348"/>
        <end position="368"/>
    </location>
</feature>
<evidence type="ECO:0000259" key="7">
    <source>
        <dbReference type="PROSITE" id="PS50850"/>
    </source>
</evidence>
<evidence type="ECO:0000313" key="9">
    <source>
        <dbReference type="Proteomes" id="UP001362999"/>
    </source>
</evidence>
<protein>
    <submittedName>
        <fullName evidence="8">MFS domain-containing protein</fullName>
    </submittedName>
</protein>
<dbReference type="InterPro" id="IPR011701">
    <property type="entry name" value="MFS"/>
</dbReference>
<evidence type="ECO:0000256" key="5">
    <source>
        <dbReference type="SAM" id="MobiDB-lite"/>
    </source>
</evidence>
<keyword evidence="9" id="KW-1185">Reference proteome</keyword>
<keyword evidence="3 6" id="KW-1133">Transmembrane helix</keyword>
<feature type="transmembrane region" description="Helical" evidence="6">
    <location>
        <begin position="239"/>
        <end position="258"/>
    </location>
</feature>
<name>A0AAW0EGI4_9AGAR</name>
<feature type="transmembrane region" description="Helical" evidence="6">
    <location>
        <begin position="111"/>
        <end position="129"/>
    </location>
</feature>
<comment type="subcellular location">
    <subcellularLocation>
        <location evidence="1">Membrane</location>
        <topology evidence="1">Multi-pass membrane protein</topology>
    </subcellularLocation>
</comment>
<evidence type="ECO:0000256" key="1">
    <source>
        <dbReference type="ARBA" id="ARBA00004141"/>
    </source>
</evidence>
<comment type="caution">
    <text evidence="8">The sequence shown here is derived from an EMBL/GenBank/DDBJ whole genome shotgun (WGS) entry which is preliminary data.</text>
</comment>
<dbReference type="PROSITE" id="PS50850">
    <property type="entry name" value="MFS"/>
    <property type="match status" value="1"/>
</dbReference>
<dbReference type="PRINTS" id="PR01036">
    <property type="entry name" value="TCRTETB"/>
</dbReference>
<feature type="compositionally biased region" description="Polar residues" evidence="5">
    <location>
        <begin position="1"/>
        <end position="10"/>
    </location>
</feature>
<dbReference type="InterPro" id="IPR036259">
    <property type="entry name" value="MFS_trans_sf"/>
</dbReference>
<dbReference type="EMBL" id="JAWWNJ010000001">
    <property type="protein sequence ID" value="KAK7063703.1"/>
    <property type="molecule type" value="Genomic_DNA"/>
</dbReference>
<dbReference type="AlphaFoldDB" id="A0AAW0EGI4"/>
<evidence type="ECO:0000256" key="6">
    <source>
        <dbReference type="SAM" id="Phobius"/>
    </source>
</evidence>
<accession>A0AAW0EGI4</accession>
<feature type="transmembrane region" description="Helical" evidence="6">
    <location>
        <begin position="81"/>
        <end position="99"/>
    </location>
</feature>
<feature type="domain" description="Major facilitator superfamily (MFS) profile" evidence="7">
    <location>
        <begin position="45"/>
        <end position="533"/>
    </location>
</feature>
<evidence type="ECO:0000256" key="4">
    <source>
        <dbReference type="ARBA" id="ARBA00023136"/>
    </source>
</evidence>
<dbReference type="GO" id="GO:0005886">
    <property type="term" value="C:plasma membrane"/>
    <property type="evidence" value="ECO:0007669"/>
    <property type="project" value="TreeGrafter"/>
</dbReference>
<feature type="transmembrane region" description="Helical" evidence="6">
    <location>
        <begin position="508"/>
        <end position="529"/>
    </location>
</feature>
<dbReference type="SUPFAM" id="SSF103473">
    <property type="entry name" value="MFS general substrate transporter"/>
    <property type="match status" value="1"/>
</dbReference>
<evidence type="ECO:0000256" key="3">
    <source>
        <dbReference type="ARBA" id="ARBA00022989"/>
    </source>
</evidence>
<feature type="transmembrane region" description="Helical" evidence="6">
    <location>
        <begin position="41"/>
        <end position="61"/>
    </location>
</feature>
<proteinExistence type="predicted"/>
<dbReference type="Pfam" id="PF07690">
    <property type="entry name" value="MFS_1"/>
    <property type="match status" value="1"/>
</dbReference>
<keyword evidence="2 6" id="KW-0812">Transmembrane</keyword>